<sequence>MNSKMLPFRRLSSSVVPVPALTFASPLCGSCAINLRYTSRLEASHHGHCCTTNLRMKEVRKMLEPSQS</sequence>
<dbReference type="AlphaFoldDB" id="A0A4D5RF29"/>
<protein>
    <submittedName>
        <fullName evidence="1">Putative secreted protein</fullName>
    </submittedName>
</protein>
<dbReference type="EMBL" id="GHJT01001751">
    <property type="protein sequence ID" value="MOY35722.1"/>
    <property type="molecule type" value="Transcribed_RNA"/>
</dbReference>
<evidence type="ECO:0000313" key="1">
    <source>
        <dbReference type="EMBL" id="MOY35722.1"/>
    </source>
</evidence>
<reference evidence="1" key="1">
    <citation type="submission" date="2019-04" db="EMBL/GenBank/DDBJ databases">
        <title>An insight into the mialome of Ixodes scapularis.</title>
        <authorList>
            <person name="Ribeiro J.M."/>
            <person name="Mather T.N."/>
            <person name="Karim S."/>
        </authorList>
    </citation>
    <scope>NUCLEOTIDE SEQUENCE</scope>
</reference>
<accession>A0A4D5RF29</accession>
<name>A0A4D5RF29_IXOSC</name>
<proteinExistence type="predicted"/>
<organism evidence="1">
    <name type="scientific">Ixodes scapularis</name>
    <name type="common">Black-legged tick</name>
    <name type="synonym">Deer tick</name>
    <dbReference type="NCBI Taxonomy" id="6945"/>
    <lineage>
        <taxon>Eukaryota</taxon>
        <taxon>Metazoa</taxon>
        <taxon>Ecdysozoa</taxon>
        <taxon>Arthropoda</taxon>
        <taxon>Chelicerata</taxon>
        <taxon>Arachnida</taxon>
        <taxon>Acari</taxon>
        <taxon>Parasitiformes</taxon>
        <taxon>Ixodida</taxon>
        <taxon>Ixodoidea</taxon>
        <taxon>Ixodidae</taxon>
        <taxon>Ixodinae</taxon>
        <taxon>Ixodes</taxon>
    </lineage>
</organism>